<evidence type="ECO:0000313" key="1">
    <source>
        <dbReference type="EMBL" id="CAB4146028.1"/>
    </source>
</evidence>
<organism evidence="4">
    <name type="scientific">uncultured Caudovirales phage</name>
    <dbReference type="NCBI Taxonomy" id="2100421"/>
    <lineage>
        <taxon>Viruses</taxon>
        <taxon>Duplodnaviria</taxon>
        <taxon>Heunggongvirae</taxon>
        <taxon>Uroviricota</taxon>
        <taxon>Caudoviricetes</taxon>
        <taxon>Peduoviridae</taxon>
        <taxon>Maltschvirus</taxon>
        <taxon>Maltschvirus maltsch</taxon>
    </lineage>
</organism>
<evidence type="ECO:0000313" key="8">
    <source>
        <dbReference type="EMBL" id="CAB4217929.1"/>
    </source>
</evidence>
<evidence type="ECO:0000313" key="7">
    <source>
        <dbReference type="EMBL" id="CAB4192670.1"/>
    </source>
</evidence>
<name>A0A6J5Q5B4_9CAUD</name>
<proteinExistence type="predicted"/>
<evidence type="ECO:0000313" key="6">
    <source>
        <dbReference type="EMBL" id="CAB4189035.1"/>
    </source>
</evidence>
<evidence type="ECO:0000313" key="9">
    <source>
        <dbReference type="EMBL" id="CAB5231635.1"/>
    </source>
</evidence>
<protein>
    <submittedName>
        <fullName evidence="4">Uncharacterized protein</fullName>
    </submittedName>
</protein>
<gene>
    <name evidence="4" type="ORF">UFOVP1032_130</name>
    <name evidence="5" type="ORF">UFOVP1125_46</name>
    <name evidence="6" type="ORF">UFOVP1173_144</name>
    <name evidence="7" type="ORF">UFOVP1241_62</name>
    <name evidence="8" type="ORF">UFOVP1491_130</name>
    <name evidence="9" type="ORF">UFOVP1579_130</name>
    <name evidence="1" type="ORF">UFOVP485_143</name>
    <name evidence="2" type="ORF">UFOVP575_95</name>
    <name evidence="3" type="ORF">UFOVP963_65</name>
</gene>
<evidence type="ECO:0000313" key="4">
    <source>
        <dbReference type="EMBL" id="CAB4179850.1"/>
    </source>
</evidence>
<dbReference type="EMBL" id="LR796551">
    <property type="protein sequence ID" value="CAB4151004.1"/>
    <property type="molecule type" value="Genomic_DNA"/>
</dbReference>
<dbReference type="EMBL" id="LR798431">
    <property type="protein sequence ID" value="CAB5231635.1"/>
    <property type="molecule type" value="Genomic_DNA"/>
</dbReference>
<dbReference type="EMBL" id="LR797455">
    <property type="protein sequence ID" value="CAB4217929.1"/>
    <property type="molecule type" value="Genomic_DNA"/>
</dbReference>
<sequence>MAVSLYNSKRWLYERYVIQKRGIVEMAKEASCSHMTIQRALVKYGILK</sequence>
<dbReference type="EMBL" id="LR797080">
    <property type="protein sequence ID" value="CAB4185473.1"/>
    <property type="molecule type" value="Genomic_DNA"/>
</dbReference>
<evidence type="ECO:0000313" key="3">
    <source>
        <dbReference type="EMBL" id="CAB4174608.1"/>
    </source>
</evidence>
<dbReference type="EMBL" id="LR796457">
    <property type="protein sequence ID" value="CAB4146028.1"/>
    <property type="molecule type" value="Genomic_DNA"/>
</dbReference>
<evidence type="ECO:0000313" key="5">
    <source>
        <dbReference type="EMBL" id="CAB4185473.1"/>
    </source>
</evidence>
<dbReference type="EMBL" id="LR797188">
    <property type="protein sequence ID" value="CAB4192670.1"/>
    <property type="molecule type" value="Genomic_DNA"/>
</dbReference>
<accession>A0A6J5Q5B4</accession>
<dbReference type="EMBL" id="LR796915">
    <property type="protein sequence ID" value="CAB4174608.1"/>
    <property type="molecule type" value="Genomic_DNA"/>
</dbReference>
<evidence type="ECO:0000313" key="2">
    <source>
        <dbReference type="EMBL" id="CAB4151004.1"/>
    </source>
</evidence>
<reference evidence="4" key="1">
    <citation type="submission" date="2020-05" db="EMBL/GenBank/DDBJ databases">
        <authorList>
            <person name="Chiriac C."/>
            <person name="Salcher M."/>
            <person name="Ghai R."/>
            <person name="Kavagutti S V."/>
        </authorList>
    </citation>
    <scope>NUCLEOTIDE SEQUENCE</scope>
</reference>
<dbReference type="EMBL" id="LR797131">
    <property type="protein sequence ID" value="CAB4189035.1"/>
    <property type="molecule type" value="Genomic_DNA"/>
</dbReference>
<dbReference type="EMBL" id="LR796983">
    <property type="protein sequence ID" value="CAB4179850.1"/>
    <property type="molecule type" value="Genomic_DNA"/>
</dbReference>